<dbReference type="GO" id="GO:0015074">
    <property type="term" value="P:DNA integration"/>
    <property type="evidence" value="ECO:0007669"/>
    <property type="project" value="UniProtKB-KW"/>
</dbReference>
<dbReference type="PANTHER" id="PTHR30461">
    <property type="entry name" value="DNA-INVERTASE FROM LAMBDOID PROPHAGE"/>
    <property type="match status" value="1"/>
</dbReference>
<dbReference type="Gene3D" id="1.10.10.60">
    <property type="entry name" value="Homeodomain-like"/>
    <property type="match status" value="1"/>
</dbReference>
<dbReference type="GO" id="GO:0000150">
    <property type="term" value="F:DNA strand exchange activity"/>
    <property type="evidence" value="ECO:0007669"/>
    <property type="project" value="InterPro"/>
</dbReference>
<proteinExistence type="inferred from homology"/>
<dbReference type="CDD" id="cd03768">
    <property type="entry name" value="SR_ResInv"/>
    <property type="match status" value="1"/>
</dbReference>
<evidence type="ECO:0000313" key="9">
    <source>
        <dbReference type="Proteomes" id="UP000050949"/>
    </source>
</evidence>
<evidence type="ECO:0000259" key="7">
    <source>
        <dbReference type="PROSITE" id="PS51736"/>
    </source>
</evidence>
<comment type="caution">
    <text evidence="8">The sequence shown here is derived from an EMBL/GenBank/DDBJ whole genome shotgun (WGS) entry which is preliminary data.</text>
</comment>
<comment type="similarity">
    <text evidence="1">Belongs to the site-specific recombinase resolvase family.</text>
</comment>
<dbReference type="InterPro" id="IPR036162">
    <property type="entry name" value="Resolvase-like_N_sf"/>
</dbReference>
<protein>
    <submittedName>
        <fullName evidence="8">Transposase</fullName>
    </submittedName>
</protein>
<dbReference type="AlphaFoldDB" id="A0A0R1X7T0"/>
<name>A0A0R1X7T0_9LACO</name>
<organism evidence="8 9">
    <name type="scientific">Schleiferilactobacillus harbinensis DSM 16991</name>
    <dbReference type="NCBI Taxonomy" id="1122147"/>
    <lineage>
        <taxon>Bacteria</taxon>
        <taxon>Bacillati</taxon>
        <taxon>Bacillota</taxon>
        <taxon>Bacilli</taxon>
        <taxon>Lactobacillales</taxon>
        <taxon>Lactobacillaceae</taxon>
        <taxon>Schleiferilactobacillus</taxon>
    </lineage>
</organism>
<dbReference type="SMART" id="SM00857">
    <property type="entry name" value="Resolvase"/>
    <property type="match status" value="1"/>
</dbReference>
<dbReference type="InterPro" id="IPR006118">
    <property type="entry name" value="Recombinase_CS"/>
</dbReference>
<dbReference type="SUPFAM" id="SSF53041">
    <property type="entry name" value="Resolvase-like"/>
    <property type="match status" value="1"/>
</dbReference>
<evidence type="ECO:0000256" key="5">
    <source>
        <dbReference type="PIRSR" id="PIRSR606118-50"/>
    </source>
</evidence>
<evidence type="ECO:0000256" key="3">
    <source>
        <dbReference type="ARBA" id="ARBA00023125"/>
    </source>
</evidence>
<keyword evidence="2" id="KW-0229">DNA integration</keyword>
<evidence type="ECO:0000256" key="4">
    <source>
        <dbReference type="ARBA" id="ARBA00023172"/>
    </source>
</evidence>
<dbReference type="Pfam" id="PF00239">
    <property type="entry name" value="Resolvase"/>
    <property type="match status" value="1"/>
</dbReference>
<evidence type="ECO:0000256" key="1">
    <source>
        <dbReference type="ARBA" id="ARBA00009913"/>
    </source>
</evidence>
<dbReference type="PROSITE" id="PS00397">
    <property type="entry name" value="RECOMBINASES_1"/>
    <property type="match status" value="1"/>
</dbReference>
<reference evidence="8 9" key="1">
    <citation type="journal article" date="2015" name="Genome Announc.">
        <title>Expanding the biotechnology potential of lactobacilli through comparative genomics of 213 strains and associated genera.</title>
        <authorList>
            <person name="Sun Z."/>
            <person name="Harris H.M."/>
            <person name="McCann A."/>
            <person name="Guo C."/>
            <person name="Argimon S."/>
            <person name="Zhang W."/>
            <person name="Yang X."/>
            <person name="Jeffery I.B."/>
            <person name="Cooney J.C."/>
            <person name="Kagawa T.F."/>
            <person name="Liu W."/>
            <person name="Song Y."/>
            <person name="Salvetti E."/>
            <person name="Wrobel A."/>
            <person name="Rasinkangas P."/>
            <person name="Parkhill J."/>
            <person name="Rea M.C."/>
            <person name="O'Sullivan O."/>
            <person name="Ritari J."/>
            <person name="Douillard F.P."/>
            <person name="Paul Ross R."/>
            <person name="Yang R."/>
            <person name="Briner A.E."/>
            <person name="Felis G.E."/>
            <person name="de Vos W.M."/>
            <person name="Barrangou R."/>
            <person name="Klaenhammer T.R."/>
            <person name="Caufield P.W."/>
            <person name="Cui Y."/>
            <person name="Zhang H."/>
            <person name="O'Toole P.W."/>
        </authorList>
    </citation>
    <scope>NUCLEOTIDE SEQUENCE [LARGE SCALE GENOMIC DNA]</scope>
    <source>
        <strain evidence="8 9">DSM 16991</strain>
    </source>
</reference>
<dbReference type="GO" id="GO:0003677">
    <property type="term" value="F:DNA binding"/>
    <property type="evidence" value="ECO:0007669"/>
    <property type="project" value="UniProtKB-KW"/>
</dbReference>
<dbReference type="Proteomes" id="UP000050949">
    <property type="component" value="Unassembled WGS sequence"/>
</dbReference>
<evidence type="ECO:0000256" key="2">
    <source>
        <dbReference type="ARBA" id="ARBA00022908"/>
    </source>
</evidence>
<feature type="active site" description="O-(5'-phospho-DNA)-serine intermediate" evidence="5 6">
    <location>
        <position position="12"/>
    </location>
</feature>
<dbReference type="eggNOG" id="COG1961">
    <property type="taxonomic scope" value="Bacteria"/>
</dbReference>
<dbReference type="PANTHER" id="PTHR30461:SF26">
    <property type="entry name" value="RESOLVASE HOMOLOG YNEB"/>
    <property type="match status" value="1"/>
</dbReference>
<dbReference type="PROSITE" id="PS51736">
    <property type="entry name" value="RECOMBINASES_3"/>
    <property type="match status" value="1"/>
</dbReference>
<feature type="domain" description="Resolvase/invertase-type recombinase catalytic" evidence="7">
    <location>
        <begin position="4"/>
        <end position="144"/>
    </location>
</feature>
<keyword evidence="3" id="KW-0238">DNA-binding</keyword>
<dbReference type="InterPro" id="IPR006119">
    <property type="entry name" value="Resolv_N"/>
</dbReference>
<dbReference type="InterPro" id="IPR050639">
    <property type="entry name" value="SSR_resolvase"/>
</dbReference>
<keyword evidence="4" id="KW-0233">DNA recombination</keyword>
<accession>A0A0R1X7T0</accession>
<dbReference type="Gene3D" id="3.40.50.1390">
    <property type="entry name" value="Resolvase, N-terminal catalytic domain"/>
    <property type="match status" value="1"/>
</dbReference>
<gene>
    <name evidence="8" type="ORF">FC91_GL000178</name>
</gene>
<evidence type="ECO:0000313" key="8">
    <source>
        <dbReference type="EMBL" id="KRM26231.1"/>
    </source>
</evidence>
<dbReference type="EMBL" id="AZFW01000080">
    <property type="protein sequence ID" value="KRM26231.1"/>
    <property type="molecule type" value="Genomic_DNA"/>
</dbReference>
<sequence length="215" mass="24843">MLIIKVGYARVSSTDQNLDRQLAALKESGVEKLFAEKVSGKNTDRPELQRMLHFIREKDEVVVLSLDRLGRSSDDLTAIIDEIRRKGAVLNILDLPSFAGIQDPNLKALLTNLVLEIYKYTAEEERRKIRERQQEGIKLAKERGVYKGRQREYSADSRNPRKRYLYQQVIKMLRTDPPITVAEIARTVGLERTQIYRIKKYAIADGVLTNEQNRQ</sequence>
<evidence type="ECO:0000256" key="6">
    <source>
        <dbReference type="PROSITE-ProRule" id="PRU10137"/>
    </source>
</evidence>
<dbReference type="PATRIC" id="fig|1122147.4.peg.184"/>